<proteinExistence type="predicted"/>
<name>A0A381YDX2_9ZZZZ</name>
<feature type="non-terminal residue" evidence="1">
    <location>
        <position position="1"/>
    </location>
</feature>
<gene>
    <name evidence="1" type="ORF">METZ01_LOCUS127597</name>
</gene>
<accession>A0A381YDX2</accession>
<reference evidence="1" key="1">
    <citation type="submission" date="2018-05" db="EMBL/GenBank/DDBJ databases">
        <authorList>
            <person name="Lanie J.A."/>
            <person name="Ng W.-L."/>
            <person name="Kazmierczak K.M."/>
            <person name="Andrzejewski T.M."/>
            <person name="Davidsen T.M."/>
            <person name="Wayne K.J."/>
            <person name="Tettelin H."/>
            <person name="Glass J.I."/>
            <person name="Rusch D."/>
            <person name="Podicherti R."/>
            <person name="Tsui H.-C.T."/>
            <person name="Winkler M.E."/>
        </authorList>
    </citation>
    <scope>NUCLEOTIDE SEQUENCE</scope>
</reference>
<dbReference type="AlphaFoldDB" id="A0A381YDX2"/>
<dbReference type="InterPro" id="IPR051344">
    <property type="entry name" value="Vgb"/>
</dbReference>
<dbReference type="InterPro" id="IPR015943">
    <property type="entry name" value="WD40/YVTN_repeat-like_dom_sf"/>
</dbReference>
<dbReference type="EMBL" id="UINC01017906">
    <property type="protein sequence ID" value="SVA74743.1"/>
    <property type="molecule type" value="Genomic_DNA"/>
</dbReference>
<dbReference type="PANTHER" id="PTHR40274">
    <property type="entry name" value="VIRGINIAMYCIN B LYASE"/>
    <property type="match status" value="1"/>
</dbReference>
<dbReference type="Gene3D" id="2.130.10.10">
    <property type="entry name" value="YVTN repeat-like/Quinoprotein amine dehydrogenase"/>
    <property type="match status" value="1"/>
</dbReference>
<dbReference type="PANTHER" id="PTHR40274:SF3">
    <property type="entry name" value="VIRGINIAMYCIN B LYASE"/>
    <property type="match status" value="1"/>
</dbReference>
<evidence type="ECO:0000313" key="1">
    <source>
        <dbReference type="EMBL" id="SVA74743.1"/>
    </source>
</evidence>
<dbReference type="SUPFAM" id="SSF63825">
    <property type="entry name" value="YWTD domain"/>
    <property type="match status" value="1"/>
</dbReference>
<sequence length="196" mass="21953">PTYSSNPYWIEQLDEKLVMNEHNANRIAVFDPTTETMVEYTVPSRNTSWADCEGIEYCGVAQVFGFTVDDKKIWFTEWVENNIGVVDTSIPLPFDIDLNTENIVLERGETTEITLEFSSTDTTPHGHLVNISTTSLFTDLIINPESTEFYSNDSGSESIIVQITASDNALPDTHKVLLGAYNDEIAISKFITVTIE</sequence>
<organism evidence="1">
    <name type="scientific">marine metagenome</name>
    <dbReference type="NCBI Taxonomy" id="408172"/>
    <lineage>
        <taxon>unclassified sequences</taxon>
        <taxon>metagenomes</taxon>
        <taxon>ecological metagenomes</taxon>
    </lineage>
</organism>
<protein>
    <submittedName>
        <fullName evidence="1">Uncharacterized protein</fullName>
    </submittedName>
</protein>